<accession>A0A2Z2MR66</accession>
<reference evidence="1 2" key="1">
    <citation type="submission" date="2016-04" db="EMBL/GenBank/DDBJ databases">
        <title>Complete genome sequence of Thermococcus siculi type strain RG-20.</title>
        <authorList>
            <person name="Oger P.M."/>
        </authorList>
    </citation>
    <scope>NUCLEOTIDE SEQUENCE [LARGE SCALE GENOMIC DNA]</scope>
    <source>
        <strain evidence="1 2">RG-20</strain>
    </source>
</reference>
<evidence type="ECO:0000313" key="1">
    <source>
        <dbReference type="EMBL" id="ASJ09234.1"/>
    </source>
</evidence>
<protein>
    <submittedName>
        <fullName evidence="1">Uncharacterized protein</fullName>
    </submittedName>
</protein>
<dbReference type="RefSeq" id="WP_088856468.1">
    <property type="nucleotide sequence ID" value="NZ_CP015103.1"/>
</dbReference>
<name>A0A2Z2MR66_9EURY</name>
<dbReference type="EMBL" id="CP015103">
    <property type="protein sequence ID" value="ASJ09234.1"/>
    <property type="molecule type" value="Genomic_DNA"/>
</dbReference>
<evidence type="ECO:0000313" key="2">
    <source>
        <dbReference type="Proteomes" id="UP000250125"/>
    </source>
</evidence>
<gene>
    <name evidence="1" type="ORF">A3L11_08340</name>
</gene>
<dbReference type="OrthoDB" id="96110at2157"/>
<dbReference type="Proteomes" id="UP000250125">
    <property type="component" value="Chromosome"/>
</dbReference>
<dbReference type="KEGG" id="tsl:A3L11_08340"/>
<sequence length="103" mass="12087">MEPRIHEIPPEKVRGIFEELERYGMVNIEVENLASLFDDMLDSTEERLRYAREKLEEGNVDKAVLVVKDGRGILVVKIENVVEIRAELEDYGRLMRDWNIGER</sequence>
<dbReference type="AlphaFoldDB" id="A0A2Z2MR66"/>
<proteinExistence type="predicted"/>
<keyword evidence="2" id="KW-1185">Reference proteome</keyword>
<organism evidence="1 2">
    <name type="scientific">Thermococcus siculi</name>
    <dbReference type="NCBI Taxonomy" id="72803"/>
    <lineage>
        <taxon>Archaea</taxon>
        <taxon>Methanobacteriati</taxon>
        <taxon>Methanobacteriota</taxon>
        <taxon>Thermococci</taxon>
        <taxon>Thermococcales</taxon>
        <taxon>Thermococcaceae</taxon>
        <taxon>Thermococcus</taxon>
    </lineage>
</organism>
<dbReference type="GeneID" id="33318238"/>